<dbReference type="Proteomes" id="UP000191661">
    <property type="component" value="Unassembled WGS sequence"/>
</dbReference>
<sequence>MFYIYFFINKEIILYNKLIEREWIDKFLSSGYVDTFIMFNDKTEQYNWWSYRTRAKDRNVEGRLDYFFVNEEFKSNVVDSYILFDVRGSDHYLIGLDIGI</sequence>
<evidence type="ECO:0000256" key="6">
    <source>
        <dbReference type="PIRSR" id="PIRSR604808-3"/>
    </source>
</evidence>
<dbReference type="AlphaFoldDB" id="A0A1V6N3M2"/>
<dbReference type="RefSeq" id="WP_346218173.1">
    <property type="nucleotide sequence ID" value="NZ_JXMW01000004.1"/>
</dbReference>
<feature type="binding site" evidence="5">
    <location>
        <position position="90"/>
    </location>
    <ligand>
        <name>Mg(2+)</name>
        <dbReference type="ChEBI" id="CHEBI:18420"/>
        <label>1</label>
    </ligand>
</feature>
<keyword evidence="8" id="KW-0255">Endonuclease</keyword>
<dbReference type="GO" id="GO:0008081">
    <property type="term" value="F:phosphoric diester hydrolase activity"/>
    <property type="evidence" value="ECO:0007669"/>
    <property type="project" value="TreeGrafter"/>
</dbReference>
<dbReference type="GO" id="GO:0008311">
    <property type="term" value="F:double-stranded DNA 3'-5' DNA exonuclease activity"/>
    <property type="evidence" value="ECO:0007669"/>
    <property type="project" value="TreeGrafter"/>
</dbReference>
<organism evidence="8 9">
    <name type="scientific">Methanobrevibacter arboriphilus JCM 13429 = DSM 1125</name>
    <dbReference type="NCBI Taxonomy" id="1300164"/>
    <lineage>
        <taxon>Archaea</taxon>
        <taxon>Methanobacteriati</taxon>
        <taxon>Methanobacteriota</taxon>
        <taxon>Methanomada group</taxon>
        <taxon>Methanobacteria</taxon>
        <taxon>Methanobacteriales</taxon>
        <taxon>Methanobacteriaceae</taxon>
        <taxon>Methanobrevibacter</taxon>
    </lineage>
</organism>
<dbReference type="PANTHER" id="PTHR22748">
    <property type="entry name" value="AP ENDONUCLEASE"/>
    <property type="match status" value="1"/>
</dbReference>
<dbReference type="GO" id="GO:0003906">
    <property type="term" value="F:DNA-(apurinic or apyrimidinic site) endonuclease activity"/>
    <property type="evidence" value="ECO:0007669"/>
    <property type="project" value="TreeGrafter"/>
</dbReference>
<evidence type="ECO:0000313" key="8">
    <source>
        <dbReference type="EMBL" id="OQD59300.1"/>
    </source>
</evidence>
<dbReference type="EMBL" id="JXMW01000004">
    <property type="protein sequence ID" value="OQD59300.1"/>
    <property type="molecule type" value="Genomic_DNA"/>
</dbReference>
<dbReference type="GO" id="GO:0006284">
    <property type="term" value="P:base-excision repair"/>
    <property type="evidence" value="ECO:0007669"/>
    <property type="project" value="TreeGrafter"/>
</dbReference>
<evidence type="ECO:0000256" key="5">
    <source>
        <dbReference type="PIRSR" id="PIRSR604808-2"/>
    </source>
</evidence>
<dbReference type="InterPro" id="IPR036691">
    <property type="entry name" value="Endo/exonu/phosph_ase_sf"/>
</dbReference>
<dbReference type="InterPro" id="IPR004808">
    <property type="entry name" value="AP_endonuc_1"/>
</dbReference>
<dbReference type="InterPro" id="IPR005135">
    <property type="entry name" value="Endo/exonuclease/phosphatase"/>
</dbReference>
<gene>
    <name evidence="8" type="ORF">MBBAR_4c00250</name>
</gene>
<keyword evidence="8" id="KW-0540">Nuclease</keyword>
<dbReference type="SUPFAM" id="SSF56219">
    <property type="entry name" value="DNase I-like"/>
    <property type="match status" value="1"/>
</dbReference>
<evidence type="ECO:0000256" key="1">
    <source>
        <dbReference type="ARBA" id="ARBA00007092"/>
    </source>
</evidence>
<protein>
    <submittedName>
        <fullName evidence="8">Endonuclease</fullName>
    </submittedName>
</protein>
<evidence type="ECO:0000256" key="4">
    <source>
        <dbReference type="ARBA" id="ARBA00022842"/>
    </source>
</evidence>
<dbReference type="PANTHER" id="PTHR22748:SF6">
    <property type="entry name" value="DNA-(APURINIC OR APYRIMIDINIC SITE) ENDONUCLEASE"/>
    <property type="match status" value="1"/>
</dbReference>
<feature type="binding site" evidence="5">
    <location>
        <position position="91"/>
    </location>
    <ligand>
        <name>Mg(2+)</name>
        <dbReference type="ChEBI" id="CHEBI:18420"/>
        <label>1</label>
    </ligand>
</feature>
<accession>A0A1V6N3M2</accession>
<proteinExistence type="inferred from homology"/>
<dbReference type="Gene3D" id="3.60.10.10">
    <property type="entry name" value="Endonuclease/exonuclease/phosphatase"/>
    <property type="match status" value="1"/>
</dbReference>
<keyword evidence="4 5" id="KW-0460">Magnesium</keyword>
<evidence type="ECO:0000259" key="7">
    <source>
        <dbReference type="Pfam" id="PF03372"/>
    </source>
</evidence>
<comment type="similarity">
    <text evidence="1">Belongs to the DNA repair enzymes AP/ExoA family.</text>
</comment>
<comment type="caution">
    <text evidence="8">The sequence shown here is derived from an EMBL/GenBank/DDBJ whole genome shotgun (WGS) entry which is preliminary data.</text>
</comment>
<evidence type="ECO:0000256" key="2">
    <source>
        <dbReference type="ARBA" id="ARBA00022723"/>
    </source>
</evidence>
<name>A0A1V6N3M2_METAZ</name>
<comment type="cofactor">
    <cofactor evidence="5">
        <name>Mg(2+)</name>
        <dbReference type="ChEBI" id="CHEBI:18420"/>
    </cofactor>
    <cofactor evidence="5">
        <name>Mn(2+)</name>
        <dbReference type="ChEBI" id="CHEBI:29035"/>
    </cofactor>
    <text evidence="5">Probably binds two magnesium or manganese ions per subunit.</text>
</comment>
<evidence type="ECO:0000313" key="9">
    <source>
        <dbReference type="Proteomes" id="UP000191661"/>
    </source>
</evidence>
<keyword evidence="3" id="KW-0378">Hydrolase</keyword>
<feature type="site" description="Interaction with DNA substrate" evidence="6">
    <location>
        <position position="91"/>
    </location>
</feature>
<feature type="site" description="Important for catalytic activity" evidence="6">
    <location>
        <position position="65"/>
    </location>
</feature>
<reference evidence="8 9" key="1">
    <citation type="submission" date="2014-12" db="EMBL/GenBank/DDBJ databases">
        <title>Genome sequence of Methanobrevibacter arboriphilicus DH1, DSM1125.</title>
        <authorList>
            <person name="Poehlein A."/>
            <person name="Thauer R.K."/>
            <person name="Seedorf H."/>
            <person name="Daniel R."/>
        </authorList>
    </citation>
    <scope>NUCLEOTIDE SEQUENCE [LARGE SCALE GENOMIC DNA]</scope>
    <source>
        <strain evidence="8 9">DH1</strain>
    </source>
</reference>
<keyword evidence="5" id="KW-0464">Manganese</keyword>
<dbReference type="GO" id="GO:0046872">
    <property type="term" value="F:metal ion binding"/>
    <property type="evidence" value="ECO:0007669"/>
    <property type="project" value="UniProtKB-KW"/>
</dbReference>
<keyword evidence="9" id="KW-1185">Reference proteome</keyword>
<evidence type="ECO:0000256" key="3">
    <source>
        <dbReference type="ARBA" id="ARBA00022801"/>
    </source>
</evidence>
<feature type="domain" description="Endonuclease/exonuclease/phosphatase" evidence="7">
    <location>
        <begin position="31"/>
        <end position="91"/>
    </location>
</feature>
<dbReference type="Pfam" id="PF03372">
    <property type="entry name" value="Exo_endo_phos"/>
    <property type="match status" value="1"/>
</dbReference>
<keyword evidence="2 5" id="KW-0479">Metal-binding</keyword>